<name>A0A8J4UEY6_CLAMG</name>
<keyword evidence="9" id="KW-0472">Membrane</keyword>
<evidence type="ECO:0000256" key="13">
    <source>
        <dbReference type="ARBA" id="ARBA00023288"/>
    </source>
</evidence>
<keyword evidence="7" id="KW-1133">Transmembrane helix</keyword>
<evidence type="ECO:0000256" key="7">
    <source>
        <dbReference type="ARBA" id="ARBA00022989"/>
    </source>
</evidence>
<evidence type="ECO:0000256" key="4">
    <source>
        <dbReference type="ARBA" id="ARBA00022692"/>
    </source>
</evidence>
<dbReference type="EMBL" id="QNUK01000287">
    <property type="protein sequence ID" value="KAF5896172.1"/>
    <property type="molecule type" value="Genomic_DNA"/>
</dbReference>
<dbReference type="GO" id="GO:0002456">
    <property type="term" value="P:T cell mediated immunity"/>
    <property type="evidence" value="ECO:0007669"/>
    <property type="project" value="TreeGrafter"/>
</dbReference>
<dbReference type="AlphaFoldDB" id="A0A8J4UEY6"/>
<dbReference type="Gene3D" id="2.60.40.10">
    <property type="entry name" value="Immunoglobulins"/>
    <property type="match status" value="1"/>
</dbReference>
<accession>A0A8J4UEY6</accession>
<keyword evidence="11" id="KW-1015">Disulfide bond</keyword>
<keyword evidence="18" id="KW-1185">Reference proteome</keyword>
<keyword evidence="4" id="KW-0812">Transmembrane</keyword>
<keyword evidence="3" id="KW-1003">Cell membrane</keyword>
<sequence length="158" mass="17710">KMPDIKELYVKNTKRGEAVTMECKITEGRNKNSFAWYRQFLGKVPQFLARSYTNTQGYDFAEGFTDSRFSVTVKDQKFDLNINGTREDDGGEYFCSYVEGSTVKFTSGTRLQFEGEEMKLCPTPGTLNKNTHSVTHQGSNSSDGEGASSSNHQTPTNQ</sequence>
<evidence type="ECO:0000256" key="11">
    <source>
        <dbReference type="ARBA" id="ARBA00023157"/>
    </source>
</evidence>
<keyword evidence="17" id="KW-0675">Receptor</keyword>
<feature type="non-terminal residue" evidence="17">
    <location>
        <position position="1"/>
    </location>
</feature>
<keyword evidence="12" id="KW-0325">Glycoprotein</keyword>
<dbReference type="PANTHER" id="PTHR10441:SF2">
    <property type="entry name" value="T-CELL SURFACE GLYCOPROTEIN CD8 ALPHA CHAIN"/>
    <property type="match status" value="1"/>
</dbReference>
<evidence type="ECO:0000256" key="14">
    <source>
        <dbReference type="ARBA" id="ARBA00023319"/>
    </source>
</evidence>
<dbReference type="PANTHER" id="PTHR10441">
    <property type="entry name" value="CD8 ALPHA CHAIN"/>
    <property type="match status" value="1"/>
</dbReference>
<dbReference type="InterPro" id="IPR003599">
    <property type="entry name" value="Ig_sub"/>
</dbReference>
<gene>
    <name evidence="17" type="primary">nitr11</name>
    <name evidence="17" type="ORF">DAT39_014091</name>
</gene>
<dbReference type="GO" id="GO:0009897">
    <property type="term" value="C:external side of plasma membrane"/>
    <property type="evidence" value="ECO:0007669"/>
    <property type="project" value="TreeGrafter"/>
</dbReference>
<feature type="compositionally biased region" description="Polar residues" evidence="15">
    <location>
        <begin position="125"/>
        <end position="137"/>
    </location>
</feature>
<evidence type="ECO:0000313" key="17">
    <source>
        <dbReference type="EMBL" id="KAF5896172.1"/>
    </source>
</evidence>
<feature type="domain" description="Ig-like" evidence="16">
    <location>
        <begin position="3"/>
        <end position="106"/>
    </location>
</feature>
<evidence type="ECO:0000256" key="3">
    <source>
        <dbReference type="ARBA" id="ARBA00022475"/>
    </source>
</evidence>
<evidence type="ECO:0000256" key="12">
    <source>
        <dbReference type="ARBA" id="ARBA00023180"/>
    </source>
</evidence>
<dbReference type="InterPro" id="IPR036179">
    <property type="entry name" value="Ig-like_dom_sf"/>
</dbReference>
<evidence type="ECO:0000256" key="9">
    <source>
        <dbReference type="ARBA" id="ARBA00023136"/>
    </source>
</evidence>
<protein>
    <recommendedName>
        <fullName evidence="2">T-cell surface glycoprotein CD8 alpha chain</fullName>
    </recommendedName>
</protein>
<comment type="subcellular location">
    <subcellularLocation>
        <location evidence="1">Cell membrane</location>
        <topology evidence="1">Single-pass type I membrane protein</topology>
    </subcellularLocation>
</comment>
<evidence type="ECO:0000256" key="6">
    <source>
        <dbReference type="ARBA" id="ARBA00022859"/>
    </source>
</evidence>
<dbReference type="InterPro" id="IPR015468">
    <property type="entry name" value="CD8_asu"/>
</dbReference>
<dbReference type="GO" id="GO:0045065">
    <property type="term" value="P:cytotoxic T cell differentiation"/>
    <property type="evidence" value="ECO:0007669"/>
    <property type="project" value="TreeGrafter"/>
</dbReference>
<evidence type="ECO:0000256" key="2">
    <source>
        <dbReference type="ARBA" id="ARBA00021525"/>
    </source>
</evidence>
<dbReference type="GO" id="GO:0007166">
    <property type="term" value="P:cell surface receptor signaling pathway"/>
    <property type="evidence" value="ECO:0007669"/>
    <property type="project" value="TreeGrafter"/>
</dbReference>
<keyword evidence="5" id="KW-0732">Signal</keyword>
<evidence type="ECO:0000313" key="18">
    <source>
        <dbReference type="Proteomes" id="UP000727407"/>
    </source>
</evidence>
<evidence type="ECO:0000259" key="16">
    <source>
        <dbReference type="PROSITE" id="PS50835"/>
    </source>
</evidence>
<dbReference type="Proteomes" id="UP000727407">
    <property type="component" value="Unassembled WGS sequence"/>
</dbReference>
<evidence type="ECO:0000256" key="15">
    <source>
        <dbReference type="SAM" id="MobiDB-lite"/>
    </source>
</evidence>
<dbReference type="InterPro" id="IPR007110">
    <property type="entry name" value="Ig-like_dom"/>
</dbReference>
<organism evidence="17 18">
    <name type="scientific">Clarias magur</name>
    <name type="common">Asian catfish</name>
    <name type="synonym">Macropteronotus magur</name>
    <dbReference type="NCBI Taxonomy" id="1594786"/>
    <lineage>
        <taxon>Eukaryota</taxon>
        <taxon>Metazoa</taxon>
        <taxon>Chordata</taxon>
        <taxon>Craniata</taxon>
        <taxon>Vertebrata</taxon>
        <taxon>Euteleostomi</taxon>
        <taxon>Actinopterygii</taxon>
        <taxon>Neopterygii</taxon>
        <taxon>Teleostei</taxon>
        <taxon>Ostariophysi</taxon>
        <taxon>Siluriformes</taxon>
        <taxon>Clariidae</taxon>
        <taxon>Clarias</taxon>
    </lineage>
</organism>
<feature type="non-terminal residue" evidence="17">
    <location>
        <position position="158"/>
    </location>
</feature>
<dbReference type="InterPro" id="IPR013783">
    <property type="entry name" value="Ig-like_fold"/>
</dbReference>
<dbReference type="CDD" id="cd00099">
    <property type="entry name" value="IgV"/>
    <property type="match status" value="1"/>
</dbReference>
<keyword evidence="8" id="KW-1064">Adaptive immunity</keyword>
<keyword evidence="6" id="KW-0391">Immunity</keyword>
<proteinExistence type="predicted"/>
<feature type="region of interest" description="Disordered" evidence="15">
    <location>
        <begin position="121"/>
        <end position="158"/>
    </location>
</feature>
<dbReference type="SMART" id="SM00409">
    <property type="entry name" value="IG"/>
    <property type="match status" value="1"/>
</dbReference>
<feature type="compositionally biased region" description="Low complexity" evidence="15">
    <location>
        <begin position="138"/>
        <end position="150"/>
    </location>
</feature>
<dbReference type="OrthoDB" id="8805761at2759"/>
<keyword evidence="14" id="KW-0393">Immunoglobulin domain</keyword>
<dbReference type="SUPFAM" id="SSF48726">
    <property type="entry name" value="Immunoglobulin"/>
    <property type="match status" value="1"/>
</dbReference>
<keyword evidence="10" id="KW-0564">Palmitate</keyword>
<dbReference type="InterPro" id="IPR013106">
    <property type="entry name" value="Ig_V-set"/>
</dbReference>
<keyword evidence="13" id="KW-0449">Lipoprotein</keyword>
<comment type="caution">
    <text evidence="17">The sequence shown here is derived from an EMBL/GenBank/DDBJ whole genome shotgun (WGS) entry which is preliminary data.</text>
</comment>
<evidence type="ECO:0000256" key="5">
    <source>
        <dbReference type="ARBA" id="ARBA00022729"/>
    </source>
</evidence>
<dbReference type="SMART" id="SM00406">
    <property type="entry name" value="IGv"/>
    <property type="match status" value="1"/>
</dbReference>
<evidence type="ECO:0000256" key="10">
    <source>
        <dbReference type="ARBA" id="ARBA00023139"/>
    </source>
</evidence>
<dbReference type="PROSITE" id="PS50835">
    <property type="entry name" value="IG_LIKE"/>
    <property type="match status" value="1"/>
</dbReference>
<dbReference type="Pfam" id="PF07686">
    <property type="entry name" value="V-set"/>
    <property type="match status" value="1"/>
</dbReference>
<evidence type="ECO:0000256" key="1">
    <source>
        <dbReference type="ARBA" id="ARBA00004251"/>
    </source>
</evidence>
<reference evidence="17" key="1">
    <citation type="submission" date="2020-07" db="EMBL/GenBank/DDBJ databases">
        <title>Clarias magur genome sequencing, assembly and annotation.</title>
        <authorList>
            <person name="Kushwaha B."/>
            <person name="Kumar R."/>
            <person name="Das P."/>
            <person name="Joshi C.G."/>
            <person name="Kumar D."/>
            <person name="Nagpure N.S."/>
            <person name="Pandey M."/>
            <person name="Agarwal S."/>
            <person name="Srivastava S."/>
            <person name="Singh M."/>
            <person name="Sahoo L."/>
            <person name="Jayasankar P."/>
            <person name="Meher P.K."/>
            <person name="Koringa P.G."/>
            <person name="Iquebal M.A."/>
            <person name="Das S.P."/>
            <person name="Bit A."/>
            <person name="Patnaik S."/>
            <person name="Patel N."/>
            <person name="Shah T.M."/>
            <person name="Hinsu A."/>
            <person name="Jena J.K."/>
        </authorList>
    </citation>
    <scope>NUCLEOTIDE SEQUENCE</scope>
    <source>
        <strain evidence="17">CIFAMagur01</strain>
        <tissue evidence="17">Testis</tissue>
    </source>
</reference>
<evidence type="ECO:0000256" key="8">
    <source>
        <dbReference type="ARBA" id="ARBA00023130"/>
    </source>
</evidence>